<dbReference type="GO" id="GO:0009252">
    <property type="term" value="P:peptidoglycan biosynthetic process"/>
    <property type="evidence" value="ECO:0007669"/>
    <property type="project" value="UniProtKB-KW"/>
</dbReference>
<evidence type="ECO:0000256" key="9">
    <source>
        <dbReference type="RuleBase" id="RU004016"/>
    </source>
</evidence>
<evidence type="ECO:0000256" key="2">
    <source>
        <dbReference type="ARBA" id="ARBA00022729"/>
    </source>
</evidence>
<dbReference type="Proteomes" id="UP000095463">
    <property type="component" value="Unassembled WGS sequence"/>
</dbReference>
<feature type="domain" description="Peptidase S11 D-alanyl-D-alanine carboxypeptidase A N-terminal" evidence="11">
    <location>
        <begin position="27"/>
        <end position="246"/>
    </location>
</feature>
<dbReference type="GO" id="GO:0008360">
    <property type="term" value="P:regulation of cell shape"/>
    <property type="evidence" value="ECO:0007669"/>
    <property type="project" value="UniProtKB-KW"/>
</dbReference>
<evidence type="ECO:0000313" key="12">
    <source>
        <dbReference type="EMBL" id="OEO31868.1"/>
    </source>
</evidence>
<evidence type="ECO:0000259" key="11">
    <source>
        <dbReference type="Pfam" id="PF00768"/>
    </source>
</evidence>
<evidence type="ECO:0000313" key="13">
    <source>
        <dbReference type="Proteomes" id="UP000095463"/>
    </source>
</evidence>
<evidence type="ECO:0000256" key="3">
    <source>
        <dbReference type="ARBA" id="ARBA00022801"/>
    </source>
</evidence>
<organism evidence="12 13">
    <name type="scientific">Devosia insulae DS-56</name>
    <dbReference type="NCBI Taxonomy" id="1116389"/>
    <lineage>
        <taxon>Bacteria</taxon>
        <taxon>Pseudomonadati</taxon>
        <taxon>Pseudomonadota</taxon>
        <taxon>Alphaproteobacteria</taxon>
        <taxon>Hyphomicrobiales</taxon>
        <taxon>Devosiaceae</taxon>
        <taxon>Devosia</taxon>
    </lineage>
</organism>
<feature type="active site" evidence="7">
    <location>
        <position position="114"/>
    </location>
</feature>
<comment type="similarity">
    <text evidence="1 9">Belongs to the peptidase S11 family.</text>
</comment>
<feature type="chain" id="PRO_5009190506" description="Peptidase S11 D-alanyl-D-alanine carboxypeptidase A N-terminal domain-containing protein" evidence="10">
    <location>
        <begin position="28"/>
        <end position="358"/>
    </location>
</feature>
<keyword evidence="6" id="KW-0961">Cell wall biogenesis/degradation</keyword>
<sequence length="358" mass="37840">MLAHLRRRIAASLLVILASLGTTPAWANPLLLVDANTFEVLYAEEAGVPWHPASLTKLMTAYVAFAAIKAGTVNLETKVKVSKNAWNQAPSKSGLKVGASVTMKDALYILVVKSANDMAVAIAETVSGSVPAFVEEMNGMAAAMGLSATHFVNPHGLHNEGQVTSARDLAILALILRRDFPEYLPMFGTEAVRLGKAKLESNNGLLEHFAGTTGMKTGYVCASGLNIVATVERGGRSMLAVVLGGSSARERNEMTAELFLRGLSGAVNGTGKNVVQLSNIDEPPVNMRSQICGKEAKAYVKEREAAFPMGLKGHPSYLTDEIDGVTYAATDLGVLVDDVPLPRPRPTWAPAAVASVAD</sequence>
<dbReference type="GO" id="GO:0006508">
    <property type="term" value="P:proteolysis"/>
    <property type="evidence" value="ECO:0007669"/>
    <property type="project" value="InterPro"/>
</dbReference>
<accession>A0A1E5XTD9</accession>
<evidence type="ECO:0000256" key="5">
    <source>
        <dbReference type="ARBA" id="ARBA00022984"/>
    </source>
</evidence>
<dbReference type="InterPro" id="IPR018044">
    <property type="entry name" value="Peptidase_S11"/>
</dbReference>
<evidence type="ECO:0000256" key="8">
    <source>
        <dbReference type="PIRSR" id="PIRSR618044-2"/>
    </source>
</evidence>
<dbReference type="PANTHER" id="PTHR21581">
    <property type="entry name" value="D-ALANYL-D-ALANINE CARBOXYPEPTIDASE"/>
    <property type="match status" value="1"/>
</dbReference>
<dbReference type="GO" id="GO:0009002">
    <property type="term" value="F:serine-type D-Ala-D-Ala carboxypeptidase activity"/>
    <property type="evidence" value="ECO:0007669"/>
    <property type="project" value="InterPro"/>
</dbReference>
<comment type="caution">
    <text evidence="12">The sequence shown here is derived from an EMBL/GenBank/DDBJ whole genome shotgun (WGS) entry which is preliminary data.</text>
</comment>
<keyword evidence="3" id="KW-0378">Hydrolase</keyword>
<dbReference type="PANTHER" id="PTHR21581:SF6">
    <property type="entry name" value="TRAFFICKING PROTEIN PARTICLE COMPLEX SUBUNIT 12"/>
    <property type="match status" value="1"/>
</dbReference>
<dbReference type="PRINTS" id="PR00725">
    <property type="entry name" value="DADACBPTASE1"/>
</dbReference>
<dbReference type="SUPFAM" id="SSF56601">
    <property type="entry name" value="beta-lactamase/transpeptidase-like"/>
    <property type="match status" value="1"/>
</dbReference>
<dbReference type="RefSeq" id="WP_069908961.1">
    <property type="nucleotide sequence ID" value="NZ_LAJE02000117.1"/>
</dbReference>
<feature type="active site" description="Acyl-ester intermediate" evidence="7">
    <location>
        <position position="54"/>
    </location>
</feature>
<name>A0A1E5XTD9_9HYPH</name>
<keyword evidence="2 10" id="KW-0732">Signal</keyword>
<dbReference type="GO" id="GO:0071555">
    <property type="term" value="P:cell wall organization"/>
    <property type="evidence" value="ECO:0007669"/>
    <property type="project" value="UniProtKB-KW"/>
</dbReference>
<keyword evidence="4" id="KW-0133">Cell shape</keyword>
<proteinExistence type="inferred from homology"/>
<evidence type="ECO:0000256" key="1">
    <source>
        <dbReference type="ARBA" id="ARBA00007164"/>
    </source>
</evidence>
<reference evidence="12 13" key="1">
    <citation type="journal article" date="2015" name="Genome Announc.">
        <title>Genome Assemblies of Three Soil-Associated Devosia species: D. insulae, D. limi, and D. soli.</title>
        <authorList>
            <person name="Hassan Y.I."/>
            <person name="Lepp D."/>
            <person name="Zhou T."/>
        </authorList>
    </citation>
    <scope>NUCLEOTIDE SEQUENCE [LARGE SCALE GENOMIC DNA]</scope>
    <source>
        <strain evidence="12 13">DS-56</strain>
    </source>
</reference>
<evidence type="ECO:0000256" key="6">
    <source>
        <dbReference type="ARBA" id="ARBA00023316"/>
    </source>
</evidence>
<evidence type="ECO:0000256" key="10">
    <source>
        <dbReference type="SAM" id="SignalP"/>
    </source>
</evidence>
<dbReference type="InterPro" id="IPR001967">
    <property type="entry name" value="Peptidase_S11_N"/>
</dbReference>
<evidence type="ECO:0000256" key="7">
    <source>
        <dbReference type="PIRSR" id="PIRSR618044-1"/>
    </source>
</evidence>
<dbReference type="Gene3D" id="3.40.710.10">
    <property type="entry name" value="DD-peptidase/beta-lactamase superfamily"/>
    <property type="match status" value="1"/>
</dbReference>
<dbReference type="InterPro" id="IPR012338">
    <property type="entry name" value="Beta-lactam/transpept-like"/>
</dbReference>
<keyword evidence="5" id="KW-0573">Peptidoglycan synthesis</keyword>
<feature type="binding site" evidence="8">
    <location>
        <position position="216"/>
    </location>
    <ligand>
        <name>substrate</name>
    </ligand>
</feature>
<keyword evidence="13" id="KW-1185">Reference proteome</keyword>
<evidence type="ECO:0000256" key="4">
    <source>
        <dbReference type="ARBA" id="ARBA00022960"/>
    </source>
</evidence>
<protein>
    <recommendedName>
        <fullName evidence="11">Peptidase S11 D-alanyl-D-alanine carboxypeptidase A N-terminal domain-containing protein</fullName>
    </recommendedName>
</protein>
<dbReference type="AlphaFoldDB" id="A0A1E5XTD9"/>
<dbReference type="EMBL" id="LAJE02000117">
    <property type="protein sequence ID" value="OEO31868.1"/>
    <property type="molecule type" value="Genomic_DNA"/>
</dbReference>
<gene>
    <name evidence="12" type="ORF">VW23_014175</name>
</gene>
<feature type="signal peptide" evidence="10">
    <location>
        <begin position="1"/>
        <end position="27"/>
    </location>
</feature>
<dbReference type="Pfam" id="PF00768">
    <property type="entry name" value="Peptidase_S11"/>
    <property type="match status" value="1"/>
</dbReference>
<feature type="active site" description="Proton acceptor" evidence="7">
    <location>
        <position position="57"/>
    </location>
</feature>